<dbReference type="Gene3D" id="3.80.10.10">
    <property type="entry name" value="Ribonuclease Inhibitor"/>
    <property type="match status" value="2"/>
</dbReference>
<dbReference type="PROSITE" id="PS51450">
    <property type="entry name" value="LRR"/>
    <property type="match status" value="1"/>
</dbReference>
<dbReference type="Pfam" id="PF07714">
    <property type="entry name" value="PK_Tyr_Ser-Thr"/>
    <property type="match status" value="1"/>
</dbReference>
<dbReference type="InterPro" id="IPR000719">
    <property type="entry name" value="Prot_kinase_dom"/>
</dbReference>
<dbReference type="SUPFAM" id="SSF56112">
    <property type="entry name" value="Protein kinase-like (PK-like)"/>
    <property type="match status" value="1"/>
</dbReference>
<dbReference type="OrthoDB" id="2642739at2759"/>
<evidence type="ECO:0000256" key="3">
    <source>
        <dbReference type="SAM" id="Coils"/>
    </source>
</evidence>
<evidence type="ECO:0000256" key="4">
    <source>
        <dbReference type="SAM" id="MobiDB-lite"/>
    </source>
</evidence>
<dbReference type="SUPFAM" id="SSF50118">
    <property type="entry name" value="Cell growth inhibitor/plasmid maintenance toxic component"/>
    <property type="match status" value="1"/>
</dbReference>
<keyword evidence="3" id="KW-0175">Coiled coil</keyword>
<feature type="region of interest" description="Disordered" evidence="4">
    <location>
        <begin position="1165"/>
        <end position="1184"/>
    </location>
</feature>
<dbReference type="InterPro" id="IPR011067">
    <property type="entry name" value="Plasmid_toxin/cell-grow_inhib"/>
</dbReference>
<dbReference type="InterPro" id="IPR001245">
    <property type="entry name" value="Ser-Thr/Tyr_kinase_cat_dom"/>
</dbReference>
<evidence type="ECO:0000259" key="5">
    <source>
        <dbReference type="PROSITE" id="PS50011"/>
    </source>
</evidence>
<feature type="coiled-coil region" evidence="3">
    <location>
        <begin position="795"/>
        <end position="826"/>
    </location>
</feature>
<proteinExistence type="predicted"/>
<dbReference type="InterPro" id="IPR011009">
    <property type="entry name" value="Kinase-like_dom_sf"/>
</dbReference>
<sequence>MPCSTTLKPIYPFEVWVENLANNGRNGKVMVDQIKSIDKERLLGRAVNRLNENQLVKVNEILLKLLNQITKKAKIKYLDISNRDLAGNADLSEFTNLQSSILMDLLEYAQSLVARGHTNHNAHTTYLKELVQAKPTEVINTEIKPKTEQIPNKNLNNNAYLLVGDNQLTNLNFLNNLNEEKLTGLYIQNNNFPESDLTPLSKFINLEILELNNNNFVGSLQPLVGSNKLKHLTISNTDIDSGLEYLPESLEKFYCSADEKPEAKVKVVYDLLADEKPEAETYESYREVVLKSLNNSSDNIGFLQEVAKHKNIDDWFDNIVPCYGISRHPENKNYLMVMQYMPEGNLRHYLGNKNQELGIGNKIGQLANIAQGLKDIHAKNLVHRDFHSGNILKGIERTGCLITDLGLCRPANEAKQEDKVFGVMPYVAPEVLRQQPYTQASDIYSFGIVAYEILSGLPPYYDQAHDVNTDPKKRPTASELERISREWQREIDKYHYYYGNSEFKKQLLKAEESNEKLSDKIKFPDYQGKKHSGAVYTSRLLPTKEITKLLNKLEIDPCLIDDNLKALAREFIRANKESIKNEKDVEAMARVEKLSKVFQGSLVIENYSELEDLLIENCPQLKILNLSSNSLTNSEFLANLESLEKLELDGNTELTELIEKSIKEKVVNQLDSELSEISKRIVERKGSFSESGNTDELTSIAGEVVKNLKGINENLKNELAESDSKVQELEEKFRAKEEEISRLELRLQGLVEASKIQKEKIINSLLQVFPEKRLLQELIGTHLEFTKAKKQKLPSRKLEKECQRIKNELEERLNDDEELMEKVETILTDCEELVDQELELEAKIGGKTSLIESKKQILLQMPNGREKDEKIRQLELELAKTKGQLEESRLVKPTQFFNFSGASQQVAIGDNSSFTNYQIQYNIQQKLKSELTELKQSYQSLESINEPATDPQKLKKTILLLATKKILANTRQNTINSLITTEEKSEKTSRIAIRLESIGQLIGNVEDFADIVPGGKIATRLLSKGLPIAANLLKKRSLKSQAKEFKDCLIEDEKTLALLQETYKSLDKSLQSEKQGKMNSALANLLSLGQEQIDRYSVFKIGDLKEEEKLTAEKINQVIDDLTECLESLVQELKNEVGKFAEEIETLAEDDKLLLEVEELLNKLSEQTSRPQTEAQILQPPKNS</sequence>
<dbReference type="GO" id="GO:0004672">
    <property type="term" value="F:protein kinase activity"/>
    <property type="evidence" value="ECO:0007669"/>
    <property type="project" value="InterPro"/>
</dbReference>
<organism evidence="6 7">
    <name type="scientific">Funneliformis geosporum</name>
    <dbReference type="NCBI Taxonomy" id="1117311"/>
    <lineage>
        <taxon>Eukaryota</taxon>
        <taxon>Fungi</taxon>
        <taxon>Fungi incertae sedis</taxon>
        <taxon>Mucoromycota</taxon>
        <taxon>Glomeromycotina</taxon>
        <taxon>Glomeromycetes</taxon>
        <taxon>Glomerales</taxon>
        <taxon>Glomeraceae</taxon>
        <taxon>Funneliformis</taxon>
    </lineage>
</organism>
<feature type="domain" description="Protein kinase" evidence="5">
    <location>
        <begin position="254"/>
        <end position="572"/>
    </location>
</feature>
<dbReference type="GO" id="GO:0005524">
    <property type="term" value="F:ATP binding"/>
    <property type="evidence" value="ECO:0007669"/>
    <property type="project" value="InterPro"/>
</dbReference>
<keyword evidence="1" id="KW-0433">Leucine-rich repeat</keyword>
<reference evidence="6" key="1">
    <citation type="submission" date="2022-08" db="EMBL/GenBank/DDBJ databases">
        <authorList>
            <person name="Kallberg Y."/>
            <person name="Tangrot J."/>
            <person name="Rosling A."/>
        </authorList>
    </citation>
    <scope>NUCLEOTIDE SEQUENCE</scope>
    <source>
        <strain evidence="6">Wild A</strain>
    </source>
</reference>
<dbReference type="Proteomes" id="UP001153678">
    <property type="component" value="Unassembled WGS sequence"/>
</dbReference>
<dbReference type="GO" id="GO:0007165">
    <property type="term" value="P:signal transduction"/>
    <property type="evidence" value="ECO:0007669"/>
    <property type="project" value="TreeGrafter"/>
</dbReference>
<protein>
    <submittedName>
        <fullName evidence="6">3979_t:CDS:1</fullName>
    </submittedName>
</protein>
<dbReference type="SUPFAM" id="SSF52058">
    <property type="entry name" value="L domain-like"/>
    <property type="match status" value="1"/>
</dbReference>
<feature type="coiled-coil region" evidence="3">
    <location>
        <begin position="705"/>
        <end position="753"/>
    </location>
</feature>
<dbReference type="AlphaFoldDB" id="A0A9W4SP26"/>
<evidence type="ECO:0000256" key="2">
    <source>
        <dbReference type="ARBA" id="ARBA00022737"/>
    </source>
</evidence>
<evidence type="ECO:0000313" key="6">
    <source>
        <dbReference type="EMBL" id="CAI2177391.1"/>
    </source>
</evidence>
<dbReference type="InterPro" id="IPR003477">
    <property type="entry name" value="PemK-like"/>
</dbReference>
<dbReference type="GO" id="GO:0003677">
    <property type="term" value="F:DNA binding"/>
    <property type="evidence" value="ECO:0007669"/>
    <property type="project" value="InterPro"/>
</dbReference>
<dbReference type="Gene3D" id="1.10.510.10">
    <property type="entry name" value="Transferase(Phosphotransferase) domain 1"/>
    <property type="match status" value="1"/>
</dbReference>
<comment type="caution">
    <text evidence="6">The sequence shown here is derived from an EMBL/GenBank/DDBJ whole genome shotgun (WGS) entry which is preliminary data.</text>
</comment>
<keyword evidence="7" id="KW-1185">Reference proteome</keyword>
<gene>
    <name evidence="6" type="ORF">FWILDA_LOCUS8065</name>
</gene>
<accession>A0A9W4SP26</accession>
<dbReference type="Pfam" id="PF02452">
    <property type="entry name" value="PemK_toxin"/>
    <property type="match status" value="1"/>
</dbReference>
<evidence type="ECO:0000313" key="7">
    <source>
        <dbReference type="Proteomes" id="UP001153678"/>
    </source>
</evidence>
<name>A0A9W4SP26_9GLOM</name>
<dbReference type="EMBL" id="CAMKVN010001663">
    <property type="protein sequence ID" value="CAI2177391.1"/>
    <property type="molecule type" value="Genomic_DNA"/>
</dbReference>
<dbReference type="PANTHER" id="PTHR23257">
    <property type="entry name" value="SERINE-THREONINE PROTEIN KINASE"/>
    <property type="match status" value="1"/>
</dbReference>
<dbReference type="InterPro" id="IPR050167">
    <property type="entry name" value="Ser_Thr_protein_kinase"/>
</dbReference>
<dbReference type="Gene3D" id="2.30.30.110">
    <property type="match status" value="1"/>
</dbReference>
<dbReference type="PANTHER" id="PTHR23257:SF963">
    <property type="entry name" value="AT08303P"/>
    <property type="match status" value="1"/>
</dbReference>
<keyword evidence="2" id="KW-0677">Repeat</keyword>
<dbReference type="PROSITE" id="PS50011">
    <property type="entry name" value="PROTEIN_KINASE_DOM"/>
    <property type="match status" value="1"/>
</dbReference>
<feature type="compositionally biased region" description="Polar residues" evidence="4">
    <location>
        <begin position="1167"/>
        <end position="1184"/>
    </location>
</feature>
<dbReference type="GO" id="GO:0005737">
    <property type="term" value="C:cytoplasm"/>
    <property type="evidence" value="ECO:0007669"/>
    <property type="project" value="TreeGrafter"/>
</dbReference>
<dbReference type="InterPro" id="IPR001611">
    <property type="entry name" value="Leu-rich_rpt"/>
</dbReference>
<evidence type="ECO:0000256" key="1">
    <source>
        <dbReference type="ARBA" id="ARBA00022614"/>
    </source>
</evidence>
<dbReference type="InterPro" id="IPR032675">
    <property type="entry name" value="LRR_dom_sf"/>
</dbReference>